<accession>A0A563DE21</accession>
<protein>
    <submittedName>
        <fullName evidence="1">Uncharacterized protein</fullName>
    </submittedName>
</protein>
<dbReference type="EMBL" id="SELH01000018">
    <property type="protein sequence ID" value="TWP28440.1"/>
    <property type="molecule type" value="Genomic_DNA"/>
</dbReference>
<evidence type="ECO:0000313" key="2">
    <source>
        <dbReference type="Proteomes" id="UP000319499"/>
    </source>
</evidence>
<keyword evidence="2" id="KW-1185">Reference proteome</keyword>
<comment type="caution">
    <text evidence="1">The sequence shown here is derived from an EMBL/GenBank/DDBJ whole genome shotgun (WGS) entry which is preliminary data.</text>
</comment>
<sequence length="77" mass="8740">MRWFSVHFKAKEMRNIGIGNMQSSCLEEKNILIQANKMIIEKDRTILIRNGKPVASIPVSVLAFETEPPIDLQNTGK</sequence>
<gene>
    <name evidence="1" type="ORF">ETU09_05815</name>
</gene>
<evidence type="ECO:0000313" key="1">
    <source>
        <dbReference type="EMBL" id="TWP28440.1"/>
    </source>
</evidence>
<dbReference type="RefSeq" id="WP_146292489.1">
    <property type="nucleotide sequence ID" value="NZ_SELH01000018.1"/>
</dbReference>
<dbReference type="AlphaFoldDB" id="A0A563DE21"/>
<name>A0A563DE21_9FLAO</name>
<reference evidence="1 2" key="1">
    <citation type="submission" date="2019-02" db="EMBL/GenBank/DDBJ databases">
        <title>Apibacter muscae sp. nov.: a novel member of the house fly microbiota.</title>
        <authorList>
            <person name="Park R."/>
        </authorList>
    </citation>
    <scope>NUCLEOTIDE SEQUENCE [LARGE SCALE GENOMIC DNA]</scope>
    <source>
        <strain evidence="1 2">AL1</strain>
    </source>
</reference>
<organism evidence="1 2">
    <name type="scientific">Apibacter muscae</name>
    <dbReference type="NCBI Taxonomy" id="2509004"/>
    <lineage>
        <taxon>Bacteria</taxon>
        <taxon>Pseudomonadati</taxon>
        <taxon>Bacteroidota</taxon>
        <taxon>Flavobacteriia</taxon>
        <taxon>Flavobacteriales</taxon>
        <taxon>Weeksellaceae</taxon>
        <taxon>Apibacter</taxon>
    </lineage>
</organism>
<proteinExistence type="predicted"/>
<dbReference type="Proteomes" id="UP000319499">
    <property type="component" value="Unassembled WGS sequence"/>
</dbReference>